<dbReference type="GO" id="GO:0051920">
    <property type="term" value="F:peroxiredoxin activity"/>
    <property type="evidence" value="ECO:0007669"/>
    <property type="project" value="InterPro"/>
</dbReference>
<evidence type="ECO:0000313" key="2">
    <source>
        <dbReference type="EMBL" id="PTQ97025.1"/>
    </source>
</evidence>
<keyword evidence="3" id="KW-1185">Reference proteome</keyword>
<keyword evidence="2" id="KW-0560">Oxidoreductase</keyword>
<dbReference type="AlphaFoldDB" id="A0A2T5JAD2"/>
<accession>A0A2T5JAD2</accession>
<reference evidence="2 3" key="1">
    <citation type="submission" date="2018-04" db="EMBL/GenBank/DDBJ databases">
        <title>Genomic Encyclopedia of Archaeal and Bacterial Type Strains, Phase II (KMG-II): from individual species to whole genera.</title>
        <authorList>
            <person name="Goeker M."/>
        </authorList>
    </citation>
    <scope>NUCLEOTIDE SEQUENCE [LARGE SCALE GENOMIC DNA]</scope>
    <source>
        <strain evidence="2 3">DSM 26809</strain>
    </source>
</reference>
<dbReference type="SUPFAM" id="SSF69118">
    <property type="entry name" value="AhpD-like"/>
    <property type="match status" value="1"/>
</dbReference>
<proteinExistence type="predicted"/>
<protein>
    <submittedName>
        <fullName evidence="2">AhpD family alkylhydroperoxidase</fullName>
    </submittedName>
</protein>
<dbReference type="Proteomes" id="UP000244168">
    <property type="component" value="Unassembled WGS sequence"/>
</dbReference>
<dbReference type="Pfam" id="PF02627">
    <property type="entry name" value="CMD"/>
    <property type="match status" value="1"/>
</dbReference>
<comment type="caution">
    <text evidence="2">The sequence shown here is derived from an EMBL/GenBank/DDBJ whole genome shotgun (WGS) entry which is preliminary data.</text>
</comment>
<sequence length="144" mass="16273">METRIDLSKVNPEAYKAMLGLEGFLAKSGLNKLHKHLLKIRASQINGCAYCVDMHTQEARHDGETERRIYNISAWHETPFFSPEERAILKLAEEVTLITGRVSDETYNNALNLLGEKYLSEVLMAIVTINAWNRIGVSLNLMPA</sequence>
<evidence type="ECO:0000259" key="1">
    <source>
        <dbReference type="Pfam" id="PF02627"/>
    </source>
</evidence>
<gene>
    <name evidence="2" type="ORF">C8P68_104519</name>
</gene>
<dbReference type="PANTHER" id="PTHR34846:SF10">
    <property type="entry name" value="CYTOPLASMIC PROTEIN"/>
    <property type="match status" value="1"/>
</dbReference>
<dbReference type="EMBL" id="QAOQ01000004">
    <property type="protein sequence ID" value="PTQ97025.1"/>
    <property type="molecule type" value="Genomic_DNA"/>
</dbReference>
<dbReference type="InterPro" id="IPR004675">
    <property type="entry name" value="AhpD_core"/>
</dbReference>
<feature type="domain" description="Carboxymuconolactone decarboxylase-like" evidence="1">
    <location>
        <begin position="12"/>
        <end position="94"/>
    </location>
</feature>
<keyword evidence="2" id="KW-0575">Peroxidase</keyword>
<dbReference type="RefSeq" id="WP_107828960.1">
    <property type="nucleotide sequence ID" value="NZ_CP160205.1"/>
</dbReference>
<dbReference type="NCBIfam" id="TIGR00778">
    <property type="entry name" value="ahpD_dom"/>
    <property type="match status" value="1"/>
</dbReference>
<dbReference type="OrthoDB" id="9801997at2"/>
<dbReference type="InterPro" id="IPR029032">
    <property type="entry name" value="AhpD-like"/>
</dbReference>
<evidence type="ECO:0000313" key="3">
    <source>
        <dbReference type="Proteomes" id="UP000244168"/>
    </source>
</evidence>
<dbReference type="Gene3D" id="1.20.1290.10">
    <property type="entry name" value="AhpD-like"/>
    <property type="match status" value="1"/>
</dbReference>
<dbReference type="InterPro" id="IPR003779">
    <property type="entry name" value="CMD-like"/>
</dbReference>
<dbReference type="PANTHER" id="PTHR34846">
    <property type="entry name" value="4-CARBOXYMUCONOLACTONE DECARBOXYLASE FAMILY PROTEIN (AFU_ORTHOLOGUE AFUA_6G11590)"/>
    <property type="match status" value="1"/>
</dbReference>
<organism evidence="2 3">
    <name type="scientific">Mucilaginibacter yixingensis</name>
    <dbReference type="NCBI Taxonomy" id="1295612"/>
    <lineage>
        <taxon>Bacteria</taxon>
        <taxon>Pseudomonadati</taxon>
        <taxon>Bacteroidota</taxon>
        <taxon>Sphingobacteriia</taxon>
        <taxon>Sphingobacteriales</taxon>
        <taxon>Sphingobacteriaceae</taxon>
        <taxon>Mucilaginibacter</taxon>
    </lineage>
</organism>
<name>A0A2T5JAD2_9SPHI</name>